<evidence type="ECO:0000256" key="6">
    <source>
        <dbReference type="SAM" id="Coils"/>
    </source>
</evidence>
<dbReference type="InterPro" id="IPR032675">
    <property type="entry name" value="LRR_dom_sf"/>
</dbReference>
<accession>A0AAD5Q5M0</accession>
<dbReference type="Pfam" id="PF12799">
    <property type="entry name" value="LRR_4"/>
    <property type="match status" value="1"/>
</dbReference>
<organism evidence="8 9">
    <name type="scientific">Pythium insidiosum</name>
    <name type="common">Pythiosis disease agent</name>
    <dbReference type="NCBI Taxonomy" id="114742"/>
    <lineage>
        <taxon>Eukaryota</taxon>
        <taxon>Sar</taxon>
        <taxon>Stramenopiles</taxon>
        <taxon>Oomycota</taxon>
        <taxon>Peronosporomycetes</taxon>
        <taxon>Pythiales</taxon>
        <taxon>Pythiaceae</taxon>
        <taxon>Pythium</taxon>
    </lineage>
</organism>
<dbReference type="InterPro" id="IPR025875">
    <property type="entry name" value="Leu-rich_rpt_4"/>
</dbReference>
<dbReference type="Gene3D" id="3.80.10.10">
    <property type="entry name" value="Ribonuclease Inhibitor"/>
    <property type="match status" value="1"/>
</dbReference>
<feature type="region of interest" description="Disordered" evidence="7">
    <location>
        <begin position="275"/>
        <end position="301"/>
    </location>
</feature>
<dbReference type="PANTHER" id="PTHR45973">
    <property type="entry name" value="PROTEIN PHOSPHATASE 1 REGULATORY SUBUNIT SDS22-RELATED"/>
    <property type="match status" value="1"/>
</dbReference>
<sequence length="391" mass="44884">MSDTREQDDADLQMEAIEETLLQSSKVLNDNERPRRLTMQLIRQSLLLTAKHSAQRILPLDTIEDEDDTIGDVGGLDTGSPSKRSAGPERDDEEKEIDSLLQKKVLRLDWMNVCKIENLEAFTHIQELYLQHNVIEEIEGLDDHNELTFLALGGNRIRTVQNLRHLPKLKFLDLSNNCIEDFDIQEFPPSLVILRLAGNPFVRHMPAYAHLFFERLPNLIQIDHFRRYPSHVSDTDGSDDKTAMPQSPPLTYSPRTPFIDLETEVELTQQLLSPRATAVSPVPPDLGGEDDASQTPMSSSFDFDEYNRQKKERMTKWREQLKQLESRTAALEHDVPVMTRTTSASSLRARRKLVLERTREGTKAAIADAVTHFQQMELQHKEWQERQQQAA</sequence>
<comment type="caution">
    <text evidence="8">The sequence shown here is derived from an EMBL/GenBank/DDBJ whole genome shotgun (WGS) entry which is preliminary data.</text>
</comment>
<dbReference type="SUPFAM" id="SSF52058">
    <property type="entry name" value="L domain-like"/>
    <property type="match status" value="1"/>
</dbReference>
<reference evidence="8" key="1">
    <citation type="submission" date="2021-12" db="EMBL/GenBank/DDBJ databases">
        <title>Prjna785345.</title>
        <authorList>
            <person name="Rujirawat T."/>
            <person name="Krajaejun T."/>
        </authorList>
    </citation>
    <scope>NUCLEOTIDE SEQUENCE</scope>
    <source>
        <strain evidence="8">Pi057C3</strain>
    </source>
</reference>
<protein>
    <submittedName>
        <fullName evidence="8">Uncharacterized protein</fullName>
    </submittedName>
</protein>
<feature type="region of interest" description="Disordered" evidence="7">
    <location>
        <begin position="231"/>
        <end position="254"/>
    </location>
</feature>
<dbReference type="PANTHER" id="PTHR45973:SF9">
    <property type="entry name" value="LEUCINE-RICH REPEAT-CONTAINING PROTEIN 46"/>
    <property type="match status" value="1"/>
</dbReference>
<proteinExistence type="predicted"/>
<evidence type="ECO:0000256" key="5">
    <source>
        <dbReference type="ARBA" id="ARBA00023273"/>
    </source>
</evidence>
<dbReference type="InterPro" id="IPR001611">
    <property type="entry name" value="Leu-rich_rpt"/>
</dbReference>
<dbReference type="AlphaFoldDB" id="A0AAD5Q5M0"/>
<gene>
    <name evidence="8" type="ORF">P43SY_002900</name>
</gene>
<dbReference type="SMART" id="SM00365">
    <property type="entry name" value="LRR_SD22"/>
    <property type="match status" value="3"/>
</dbReference>
<evidence type="ECO:0000256" key="4">
    <source>
        <dbReference type="ARBA" id="ARBA00023069"/>
    </source>
</evidence>
<feature type="region of interest" description="Disordered" evidence="7">
    <location>
        <begin position="68"/>
        <end position="95"/>
    </location>
</feature>
<keyword evidence="2" id="KW-0433">Leucine-rich repeat</keyword>
<evidence type="ECO:0000256" key="7">
    <source>
        <dbReference type="SAM" id="MobiDB-lite"/>
    </source>
</evidence>
<evidence type="ECO:0000313" key="9">
    <source>
        <dbReference type="Proteomes" id="UP001209570"/>
    </source>
</evidence>
<evidence type="ECO:0000256" key="1">
    <source>
        <dbReference type="ARBA" id="ARBA00004138"/>
    </source>
</evidence>
<comment type="subcellular location">
    <subcellularLocation>
        <location evidence="1">Cell projection</location>
        <location evidence="1">Cilium</location>
    </subcellularLocation>
</comment>
<evidence type="ECO:0000256" key="2">
    <source>
        <dbReference type="ARBA" id="ARBA00022614"/>
    </source>
</evidence>
<evidence type="ECO:0000256" key="3">
    <source>
        <dbReference type="ARBA" id="ARBA00022737"/>
    </source>
</evidence>
<name>A0AAD5Q5M0_PYTIN</name>
<dbReference type="InterPro" id="IPR050576">
    <property type="entry name" value="Cilia_flagella_integrity"/>
</dbReference>
<keyword evidence="6" id="KW-0175">Coiled coil</keyword>
<keyword evidence="9" id="KW-1185">Reference proteome</keyword>
<dbReference type="Proteomes" id="UP001209570">
    <property type="component" value="Unassembled WGS sequence"/>
</dbReference>
<keyword evidence="5" id="KW-0966">Cell projection</keyword>
<dbReference type="EMBL" id="JAKCXM010000679">
    <property type="protein sequence ID" value="KAJ0392257.1"/>
    <property type="molecule type" value="Genomic_DNA"/>
</dbReference>
<evidence type="ECO:0000313" key="8">
    <source>
        <dbReference type="EMBL" id="KAJ0392257.1"/>
    </source>
</evidence>
<keyword evidence="3" id="KW-0677">Repeat</keyword>
<dbReference type="PROSITE" id="PS51450">
    <property type="entry name" value="LRR"/>
    <property type="match status" value="3"/>
</dbReference>
<keyword evidence="4" id="KW-0969">Cilium</keyword>
<feature type="coiled-coil region" evidence="6">
    <location>
        <begin position="307"/>
        <end position="334"/>
    </location>
</feature>